<dbReference type="InterPro" id="IPR011034">
    <property type="entry name" value="Formyl_transferase-like_C_sf"/>
</dbReference>
<reference evidence="6 7" key="1">
    <citation type="submission" date="2020-08" db="EMBL/GenBank/DDBJ databases">
        <title>Genomic Encyclopedia of Type Strains, Phase IV (KMG-IV): sequencing the most valuable type-strain genomes for metagenomic binning, comparative biology and taxonomic classification.</title>
        <authorList>
            <person name="Goeker M."/>
        </authorList>
    </citation>
    <scope>NUCLEOTIDE SEQUENCE [LARGE SCALE GENOMIC DNA]</scope>
    <source>
        <strain evidence="6 7">DSM 103733</strain>
    </source>
</reference>
<evidence type="ECO:0000256" key="2">
    <source>
        <dbReference type="ARBA" id="ARBA00022763"/>
    </source>
</evidence>
<keyword evidence="2 5" id="KW-0227">DNA damage</keyword>
<dbReference type="CDD" id="cd00540">
    <property type="entry name" value="AAG"/>
    <property type="match status" value="1"/>
</dbReference>
<dbReference type="InterPro" id="IPR003180">
    <property type="entry name" value="MPG"/>
</dbReference>
<accession>A0A841JWI4</accession>
<evidence type="ECO:0000256" key="4">
    <source>
        <dbReference type="ARBA" id="ARBA00023204"/>
    </source>
</evidence>
<protein>
    <recommendedName>
        <fullName evidence="5">Putative 3-methyladenine DNA glycosylase</fullName>
        <ecNumber evidence="5">3.2.2.-</ecNumber>
    </recommendedName>
</protein>
<dbReference type="PANTHER" id="PTHR10429:SF0">
    <property type="entry name" value="DNA-3-METHYLADENINE GLYCOSYLASE"/>
    <property type="match status" value="1"/>
</dbReference>
<dbReference type="AlphaFoldDB" id="A0A841JWI4"/>
<dbReference type="InterPro" id="IPR036995">
    <property type="entry name" value="MPG_sf"/>
</dbReference>
<dbReference type="NCBIfam" id="TIGR00567">
    <property type="entry name" value="3mg"/>
    <property type="match status" value="1"/>
</dbReference>
<dbReference type="Proteomes" id="UP000538666">
    <property type="component" value="Unassembled WGS sequence"/>
</dbReference>
<dbReference type="FunFam" id="3.10.300.10:FF:000001">
    <property type="entry name" value="Putative 3-methyladenine DNA glycosylase"/>
    <property type="match status" value="1"/>
</dbReference>
<comment type="caution">
    <text evidence="6">The sequence shown here is derived from an EMBL/GenBank/DDBJ whole genome shotgun (WGS) entry which is preliminary data.</text>
</comment>
<evidence type="ECO:0000313" key="6">
    <source>
        <dbReference type="EMBL" id="MBB6145510.1"/>
    </source>
</evidence>
<keyword evidence="3 5" id="KW-0378">Hydrolase</keyword>
<dbReference type="SUPFAM" id="SSF50486">
    <property type="entry name" value="FMT C-terminal domain-like"/>
    <property type="match status" value="1"/>
</dbReference>
<dbReference type="HAMAP" id="MF_00527">
    <property type="entry name" value="3MGH"/>
    <property type="match status" value="1"/>
</dbReference>
<dbReference type="GO" id="GO:0003677">
    <property type="term" value="F:DNA binding"/>
    <property type="evidence" value="ECO:0007669"/>
    <property type="project" value="InterPro"/>
</dbReference>
<evidence type="ECO:0000313" key="7">
    <source>
        <dbReference type="Proteomes" id="UP000538666"/>
    </source>
</evidence>
<evidence type="ECO:0000256" key="3">
    <source>
        <dbReference type="ARBA" id="ARBA00022801"/>
    </source>
</evidence>
<keyword evidence="4 5" id="KW-0234">DNA repair</keyword>
<dbReference type="GO" id="GO:0003905">
    <property type="term" value="F:alkylbase DNA N-glycosylase activity"/>
    <property type="evidence" value="ECO:0007669"/>
    <property type="project" value="InterPro"/>
</dbReference>
<dbReference type="PANTHER" id="PTHR10429">
    <property type="entry name" value="DNA-3-METHYLADENINE GLYCOSYLASE"/>
    <property type="match status" value="1"/>
</dbReference>
<gene>
    <name evidence="6" type="ORF">HNQ77_003471</name>
</gene>
<dbReference type="Gene3D" id="3.10.300.10">
    <property type="entry name" value="Methylpurine-DNA glycosylase (MPG)"/>
    <property type="match status" value="1"/>
</dbReference>
<dbReference type="NCBIfam" id="NF002003">
    <property type="entry name" value="PRK00802.1-3"/>
    <property type="match status" value="1"/>
</dbReference>
<evidence type="ECO:0000256" key="1">
    <source>
        <dbReference type="ARBA" id="ARBA00009232"/>
    </source>
</evidence>
<dbReference type="EC" id="3.2.2.-" evidence="5"/>
<organism evidence="6 7">
    <name type="scientific">Silvibacterium bohemicum</name>
    <dbReference type="NCBI Taxonomy" id="1577686"/>
    <lineage>
        <taxon>Bacteria</taxon>
        <taxon>Pseudomonadati</taxon>
        <taxon>Acidobacteriota</taxon>
        <taxon>Terriglobia</taxon>
        <taxon>Terriglobales</taxon>
        <taxon>Acidobacteriaceae</taxon>
        <taxon>Silvibacterium</taxon>
    </lineage>
</organism>
<dbReference type="GO" id="GO:0006284">
    <property type="term" value="P:base-excision repair"/>
    <property type="evidence" value="ECO:0007669"/>
    <property type="project" value="InterPro"/>
</dbReference>
<dbReference type="OrthoDB" id="9794313at2"/>
<keyword evidence="6" id="KW-0326">Glycosidase</keyword>
<dbReference type="Pfam" id="PF02245">
    <property type="entry name" value="Pur_DNA_glyco"/>
    <property type="match status" value="1"/>
</dbReference>
<comment type="similarity">
    <text evidence="1 5">Belongs to the DNA glycosylase MPG family.</text>
</comment>
<dbReference type="EMBL" id="JACHEK010000007">
    <property type="protein sequence ID" value="MBB6145510.1"/>
    <property type="molecule type" value="Genomic_DNA"/>
</dbReference>
<dbReference type="RefSeq" id="WP_050060582.1">
    <property type="nucleotide sequence ID" value="NZ_JACHEK010000007.1"/>
</dbReference>
<name>A0A841JWI4_9BACT</name>
<keyword evidence="7" id="KW-1185">Reference proteome</keyword>
<proteinExistence type="inferred from homology"/>
<sequence length="203" mass="22202">MPVRKLLPRSFYIHPPDVVSRNLLGKLVTHRLDGESLTGRIVEVEAYFGLDDPASHSFPGKTERNAVLFGPPGVAYVYFIYGMHYCLNVSCEPDGQAGGILIRALEPVEGLETMARLRKLPANARPQLLTSGPGRLCQALGITRAGHNGIDVTKAASELQFRDDGYRPEEILATPRIGITKAVERPHRFVIAGNRFVSGKLSA</sequence>
<evidence type="ECO:0000256" key="5">
    <source>
        <dbReference type="HAMAP-Rule" id="MF_00527"/>
    </source>
</evidence>